<protein>
    <submittedName>
        <fullName evidence="3">Uncharacterized protein</fullName>
    </submittedName>
</protein>
<keyword evidence="4" id="KW-1185">Reference proteome</keyword>
<dbReference type="RefSeq" id="WP_132089438.1">
    <property type="nucleotide sequence ID" value="NZ_JANKAQ010000003.1"/>
</dbReference>
<evidence type="ECO:0000313" key="4">
    <source>
        <dbReference type="Proteomes" id="UP000295711"/>
    </source>
</evidence>
<name>A0A4V2SDV0_9FIRM</name>
<evidence type="ECO:0000313" key="3">
    <source>
        <dbReference type="EMBL" id="TCO85322.1"/>
    </source>
</evidence>
<keyword evidence="2" id="KW-0812">Transmembrane</keyword>
<dbReference type="AlphaFoldDB" id="A0A4V2SDV0"/>
<organism evidence="3 4">
    <name type="scientific">Frisingicoccus caecimuris</name>
    <dbReference type="NCBI Taxonomy" id="1796636"/>
    <lineage>
        <taxon>Bacteria</taxon>
        <taxon>Bacillati</taxon>
        <taxon>Bacillota</taxon>
        <taxon>Clostridia</taxon>
        <taxon>Lachnospirales</taxon>
        <taxon>Lachnospiraceae</taxon>
        <taxon>Frisingicoccus</taxon>
    </lineage>
</organism>
<keyword evidence="2" id="KW-1133">Transmembrane helix</keyword>
<feature type="compositionally biased region" description="Polar residues" evidence="1">
    <location>
        <begin position="57"/>
        <end position="66"/>
    </location>
</feature>
<keyword evidence="2" id="KW-0472">Membrane</keyword>
<gene>
    <name evidence="3" type="ORF">EV212_10343</name>
</gene>
<dbReference type="EMBL" id="SLXA01000003">
    <property type="protein sequence ID" value="TCO85322.1"/>
    <property type="molecule type" value="Genomic_DNA"/>
</dbReference>
<evidence type="ECO:0000256" key="1">
    <source>
        <dbReference type="SAM" id="MobiDB-lite"/>
    </source>
</evidence>
<evidence type="ECO:0000256" key="2">
    <source>
        <dbReference type="SAM" id="Phobius"/>
    </source>
</evidence>
<comment type="caution">
    <text evidence="3">The sequence shown here is derived from an EMBL/GenBank/DDBJ whole genome shotgun (WGS) entry which is preliminary data.</text>
</comment>
<feature type="transmembrane region" description="Helical" evidence="2">
    <location>
        <begin position="71"/>
        <end position="91"/>
    </location>
</feature>
<sequence>MSYVLINGKRYYKDDRTGRATVDNVSQAEADRRAQRTRGAMRSSVSNRPKSAAGYSRRTSSAGNRTTHTSFPWKVIIICAVIAMFIGAFLYNHSHVSSEEKAITDYMNAQQANAADENEAEATYLMPDSTERYLEASDIENYSHDE</sequence>
<reference evidence="3 4" key="1">
    <citation type="submission" date="2019-03" db="EMBL/GenBank/DDBJ databases">
        <title>Genomic Encyclopedia of Type Strains, Phase IV (KMG-IV): sequencing the most valuable type-strain genomes for metagenomic binning, comparative biology and taxonomic classification.</title>
        <authorList>
            <person name="Goeker M."/>
        </authorList>
    </citation>
    <scope>NUCLEOTIDE SEQUENCE [LARGE SCALE GENOMIC DNA]</scope>
    <source>
        <strain evidence="3 4">DSM 28559</strain>
    </source>
</reference>
<proteinExistence type="predicted"/>
<feature type="region of interest" description="Disordered" evidence="1">
    <location>
        <begin position="24"/>
        <end position="66"/>
    </location>
</feature>
<dbReference type="Proteomes" id="UP000295711">
    <property type="component" value="Unassembled WGS sequence"/>
</dbReference>
<dbReference type="OrthoDB" id="517663at2"/>
<accession>A0A4V2SDV0</accession>